<proteinExistence type="predicted"/>
<feature type="domain" description="Nudix hydrolase" evidence="1">
    <location>
        <begin position="25"/>
        <end position="163"/>
    </location>
</feature>
<dbReference type="InterPro" id="IPR000086">
    <property type="entry name" value="NUDIX_hydrolase_dom"/>
</dbReference>
<dbReference type="Pfam" id="PF00293">
    <property type="entry name" value="NUDIX"/>
    <property type="match status" value="1"/>
</dbReference>
<dbReference type="GO" id="GO:0010945">
    <property type="term" value="F:coenzyme A diphosphatase activity"/>
    <property type="evidence" value="ECO:0007669"/>
    <property type="project" value="InterPro"/>
</dbReference>
<dbReference type="STRING" id="1304275.C41B8_13015"/>
<dbReference type="InterPro" id="IPR015797">
    <property type="entry name" value="NUDIX_hydrolase-like_dom_sf"/>
</dbReference>
<dbReference type="eggNOG" id="COG1051">
    <property type="taxonomic scope" value="Bacteria"/>
</dbReference>
<dbReference type="SUPFAM" id="SSF55811">
    <property type="entry name" value="Nudix"/>
    <property type="match status" value="1"/>
</dbReference>
<gene>
    <name evidence="2" type="ORF">C41B8_13015</name>
</gene>
<evidence type="ECO:0000313" key="3">
    <source>
        <dbReference type="Proteomes" id="UP000028302"/>
    </source>
</evidence>
<dbReference type="PROSITE" id="PS51462">
    <property type="entry name" value="NUDIX"/>
    <property type="match status" value="1"/>
</dbReference>
<organism evidence="2 3">
    <name type="scientific">Salinisphaera hydrothermalis (strain C41B8)</name>
    <dbReference type="NCBI Taxonomy" id="1304275"/>
    <lineage>
        <taxon>Bacteria</taxon>
        <taxon>Pseudomonadati</taxon>
        <taxon>Pseudomonadota</taxon>
        <taxon>Gammaproteobacteria</taxon>
        <taxon>Salinisphaerales</taxon>
        <taxon>Salinisphaeraceae</taxon>
        <taxon>Salinisphaera</taxon>
    </lineage>
</organism>
<comment type="caution">
    <text evidence="2">The sequence shown here is derived from an EMBL/GenBank/DDBJ whole genome shotgun (WGS) entry which is preliminary data.</text>
</comment>
<evidence type="ECO:0000259" key="1">
    <source>
        <dbReference type="PROSITE" id="PS51462"/>
    </source>
</evidence>
<accession>A0A084IJ84</accession>
<dbReference type="PANTHER" id="PTHR12992">
    <property type="entry name" value="NUDIX HYDROLASE"/>
    <property type="match status" value="1"/>
</dbReference>
<dbReference type="InterPro" id="IPR045121">
    <property type="entry name" value="CoAse"/>
</dbReference>
<keyword evidence="2" id="KW-0378">Hydrolase</keyword>
<evidence type="ECO:0000313" key="2">
    <source>
        <dbReference type="EMBL" id="KEZ76768.1"/>
    </source>
</evidence>
<dbReference type="CDD" id="cd03426">
    <property type="entry name" value="NUDIX_CoAse_Nudt7"/>
    <property type="match status" value="1"/>
</dbReference>
<sequence length="197" mass="22408">MHELAPLVARLRRHHPRRNMLRRRLKRAAVAALLRDSRQGVEVLVVERAHRPGDPWSGDMALPGGRIEAVDEASASRAACRETAEEIGVAIDRTRGIGRLSDRLTLDHRRRRPMVISPFVYRWPSDAQIAPNAEIAGWQWIPLAWLDEPINRGQLTWHIRGLAKTMPCYDCGNGRRLWGLTLLMLDELRRIGSGSPR</sequence>
<name>A0A084IJ84_SALHC</name>
<dbReference type="AlphaFoldDB" id="A0A084IJ84"/>
<keyword evidence="3" id="KW-1185">Reference proteome</keyword>
<protein>
    <submittedName>
        <fullName evidence="2">NUDIX hydrolase</fullName>
    </submittedName>
</protein>
<dbReference type="Proteomes" id="UP000028302">
    <property type="component" value="Unassembled WGS sequence"/>
</dbReference>
<dbReference type="Gene3D" id="3.90.79.10">
    <property type="entry name" value="Nucleoside Triphosphate Pyrophosphohydrolase"/>
    <property type="match status" value="1"/>
</dbReference>
<reference evidence="2 3" key="1">
    <citation type="submission" date="2013-03" db="EMBL/GenBank/DDBJ databases">
        <title>Salinisphaera hydrothermalis C41B8 Genome Sequencing.</title>
        <authorList>
            <person name="Li C."/>
            <person name="Lai Q."/>
            <person name="Shao Z."/>
        </authorList>
    </citation>
    <scope>NUCLEOTIDE SEQUENCE [LARGE SCALE GENOMIC DNA]</scope>
    <source>
        <strain evidence="2 3">C41B8</strain>
    </source>
</reference>
<dbReference type="EMBL" id="APNK01000022">
    <property type="protein sequence ID" value="KEZ76768.1"/>
    <property type="molecule type" value="Genomic_DNA"/>
</dbReference>
<dbReference type="OrthoDB" id="7056880at2"/>
<dbReference type="PANTHER" id="PTHR12992:SF44">
    <property type="entry name" value="NUDIX HYDROLASE DOMAIN-CONTAINING PROTEIN"/>
    <property type="match status" value="1"/>
</dbReference>